<gene>
    <name evidence="2" type="ORF">GMARGA_LOCUS41864</name>
</gene>
<name>A0ABN7XCP5_GIGMA</name>
<feature type="compositionally biased region" description="Basic and acidic residues" evidence="1">
    <location>
        <begin position="13"/>
        <end position="22"/>
    </location>
</feature>
<dbReference type="Proteomes" id="UP000789901">
    <property type="component" value="Unassembled WGS sequence"/>
</dbReference>
<organism evidence="2 3">
    <name type="scientific">Gigaspora margarita</name>
    <dbReference type="NCBI Taxonomy" id="4874"/>
    <lineage>
        <taxon>Eukaryota</taxon>
        <taxon>Fungi</taxon>
        <taxon>Fungi incertae sedis</taxon>
        <taxon>Mucoromycota</taxon>
        <taxon>Glomeromycotina</taxon>
        <taxon>Glomeromycetes</taxon>
        <taxon>Diversisporales</taxon>
        <taxon>Gigasporaceae</taxon>
        <taxon>Gigaspora</taxon>
    </lineage>
</organism>
<evidence type="ECO:0000313" key="2">
    <source>
        <dbReference type="EMBL" id="CAG8853043.1"/>
    </source>
</evidence>
<feature type="compositionally biased region" description="Polar residues" evidence="1">
    <location>
        <begin position="1"/>
        <end position="11"/>
    </location>
</feature>
<feature type="region of interest" description="Disordered" evidence="1">
    <location>
        <begin position="1"/>
        <end position="22"/>
    </location>
</feature>
<feature type="non-terminal residue" evidence="2">
    <location>
        <position position="1"/>
    </location>
</feature>
<comment type="caution">
    <text evidence="2">The sequence shown here is derived from an EMBL/GenBank/DDBJ whole genome shotgun (WGS) entry which is preliminary data.</text>
</comment>
<dbReference type="EMBL" id="CAJVQB010119280">
    <property type="protein sequence ID" value="CAG8853043.1"/>
    <property type="molecule type" value="Genomic_DNA"/>
</dbReference>
<keyword evidence="3" id="KW-1185">Reference proteome</keyword>
<protein>
    <submittedName>
        <fullName evidence="2">45162_t:CDS:1</fullName>
    </submittedName>
</protein>
<proteinExistence type="predicted"/>
<feature type="non-terminal residue" evidence="2">
    <location>
        <position position="53"/>
    </location>
</feature>
<reference evidence="2 3" key="1">
    <citation type="submission" date="2021-06" db="EMBL/GenBank/DDBJ databases">
        <authorList>
            <person name="Kallberg Y."/>
            <person name="Tangrot J."/>
            <person name="Rosling A."/>
        </authorList>
    </citation>
    <scope>NUCLEOTIDE SEQUENCE [LARGE SCALE GENOMIC DNA]</scope>
    <source>
        <strain evidence="2 3">120-4 pot B 10/14</strain>
    </source>
</reference>
<evidence type="ECO:0000256" key="1">
    <source>
        <dbReference type="SAM" id="MobiDB-lite"/>
    </source>
</evidence>
<accession>A0ABN7XCP5</accession>
<sequence>SVTSGPSTQSDPKGIDKECSTSKNEYLSREEFEYLKALGLIKKDTGINFTQIR</sequence>
<evidence type="ECO:0000313" key="3">
    <source>
        <dbReference type="Proteomes" id="UP000789901"/>
    </source>
</evidence>